<organism evidence="6 7">
    <name type="scientific">Anaeromassilibacillus senegalensis</name>
    <dbReference type="NCBI Taxonomy" id="1673717"/>
    <lineage>
        <taxon>Bacteria</taxon>
        <taxon>Bacillati</taxon>
        <taxon>Bacillota</taxon>
        <taxon>Clostridia</taxon>
        <taxon>Eubacteriales</taxon>
        <taxon>Acutalibacteraceae</taxon>
        <taxon>Anaeromassilibacillus</taxon>
    </lineage>
</organism>
<keyword evidence="3 4" id="KW-0456">Lyase</keyword>
<evidence type="ECO:0000313" key="6">
    <source>
        <dbReference type="EMBL" id="MCG4611845.1"/>
    </source>
</evidence>
<dbReference type="EC" id="4.2.-.-" evidence="4"/>
<dbReference type="InterPro" id="IPR004369">
    <property type="entry name" value="Prolyl-tRNA_editing_YbaK/EbsC"/>
</dbReference>
<dbReference type="PANTHER" id="PTHR30411:SF0">
    <property type="entry name" value="CYS-TRNA(PRO)_CYS-TRNA(CYS) DEACYLASE YBAK"/>
    <property type="match status" value="1"/>
</dbReference>
<dbReference type="SUPFAM" id="SSF55826">
    <property type="entry name" value="YbaK/ProRS associated domain"/>
    <property type="match status" value="1"/>
</dbReference>
<evidence type="ECO:0000256" key="1">
    <source>
        <dbReference type="ARBA" id="ARBA00009798"/>
    </source>
</evidence>
<keyword evidence="2 4" id="KW-0648">Protein biosynthesis</keyword>
<dbReference type="InterPro" id="IPR007214">
    <property type="entry name" value="YbaK/aa-tRNA-synth-assoc-dom"/>
</dbReference>
<evidence type="ECO:0000256" key="4">
    <source>
        <dbReference type="PIRNR" id="PIRNR006181"/>
    </source>
</evidence>
<comment type="similarity">
    <text evidence="1 4">Belongs to the prolyl-tRNA editing family. YbaK/EbsC subfamily.</text>
</comment>
<evidence type="ECO:0000259" key="5">
    <source>
        <dbReference type="Pfam" id="PF04073"/>
    </source>
</evidence>
<dbReference type="RefSeq" id="WP_237967163.1">
    <property type="nucleotide sequence ID" value="NZ_JAKNHQ010000024.1"/>
</dbReference>
<reference evidence="6 7" key="1">
    <citation type="submission" date="2022-01" db="EMBL/GenBank/DDBJ databases">
        <title>Collection of gut derived symbiotic bacterial strains cultured from healthy donors.</title>
        <authorList>
            <person name="Lin H."/>
            <person name="Kohout C."/>
            <person name="Waligurski E."/>
            <person name="Pamer E.G."/>
        </authorList>
    </citation>
    <scope>NUCLEOTIDE SEQUENCE [LARGE SCALE GENOMIC DNA]</scope>
    <source>
        <strain evidence="6 7">DFI.7.58</strain>
    </source>
</reference>
<evidence type="ECO:0000256" key="3">
    <source>
        <dbReference type="ARBA" id="ARBA00023239"/>
    </source>
</evidence>
<sequence length="152" mass="16497">MRILDKAKVPYKFYFYEHEDGAIDGVAVAHKLNQNVEQVFKTLVTKGASGAFYVFVVPVAKELNLKAAAKSVGEKSVEMIHVSEINKVTGYIRGGCSPIGMKKLYRTVVDKSCEAFSSIIFSAGKIGAQVEVAPQDLLRLVNGTSAEIAVEL</sequence>
<dbReference type="Pfam" id="PF04073">
    <property type="entry name" value="tRNA_edit"/>
    <property type="match status" value="1"/>
</dbReference>
<name>A0ABS9MLZ3_9FIRM</name>
<accession>A0ABS9MLZ3</accession>
<evidence type="ECO:0000256" key="2">
    <source>
        <dbReference type="ARBA" id="ARBA00022917"/>
    </source>
</evidence>
<dbReference type="Gene3D" id="3.90.960.10">
    <property type="entry name" value="YbaK/aminoacyl-tRNA synthetase-associated domain"/>
    <property type="match status" value="1"/>
</dbReference>
<keyword evidence="7" id="KW-1185">Reference proteome</keyword>
<dbReference type="PIRSF" id="PIRSF006181">
    <property type="entry name" value="EbsC_YbaK"/>
    <property type="match status" value="1"/>
</dbReference>
<evidence type="ECO:0000313" key="7">
    <source>
        <dbReference type="Proteomes" id="UP001298681"/>
    </source>
</evidence>
<proteinExistence type="inferred from homology"/>
<dbReference type="CDD" id="cd00002">
    <property type="entry name" value="YbaK_deacylase"/>
    <property type="match status" value="1"/>
</dbReference>
<dbReference type="NCBIfam" id="TIGR00011">
    <property type="entry name" value="YbaK_EbsC"/>
    <property type="match status" value="1"/>
</dbReference>
<gene>
    <name evidence="6" type="primary">ybaK</name>
    <name evidence="6" type="ORF">L0P57_12990</name>
</gene>
<comment type="caution">
    <text evidence="6">The sequence shown here is derived from an EMBL/GenBank/DDBJ whole genome shotgun (WGS) entry which is preliminary data.</text>
</comment>
<protein>
    <recommendedName>
        <fullName evidence="4">Cys-tRNA(Pro)/Cys-tRNA(Cys) deacylase</fullName>
        <ecNumber evidence="4">4.2.-.-</ecNumber>
    </recommendedName>
</protein>
<dbReference type="InterPro" id="IPR036754">
    <property type="entry name" value="YbaK/aa-tRNA-synt-asso_dom_sf"/>
</dbReference>
<dbReference type="EMBL" id="JAKNHQ010000024">
    <property type="protein sequence ID" value="MCG4611845.1"/>
    <property type="molecule type" value="Genomic_DNA"/>
</dbReference>
<dbReference type="PANTHER" id="PTHR30411">
    <property type="entry name" value="CYTOPLASMIC PROTEIN"/>
    <property type="match status" value="1"/>
</dbReference>
<dbReference type="Proteomes" id="UP001298681">
    <property type="component" value="Unassembled WGS sequence"/>
</dbReference>
<feature type="domain" description="YbaK/aminoacyl-tRNA synthetase-associated" evidence="5">
    <location>
        <begin position="27"/>
        <end position="140"/>
    </location>
</feature>